<keyword evidence="1" id="KW-1133">Transmembrane helix</keyword>
<dbReference type="EMBL" id="JBICRM010000065">
    <property type="protein sequence ID" value="MFG1711036.1"/>
    <property type="molecule type" value="Genomic_DNA"/>
</dbReference>
<protein>
    <submittedName>
        <fullName evidence="2">DUF6313 family protein</fullName>
    </submittedName>
</protein>
<evidence type="ECO:0000313" key="2">
    <source>
        <dbReference type="EMBL" id="MFG1711036.1"/>
    </source>
</evidence>
<evidence type="ECO:0000313" key="3">
    <source>
        <dbReference type="Proteomes" id="UP001603978"/>
    </source>
</evidence>
<dbReference type="RefSeq" id="WP_393177417.1">
    <property type="nucleotide sequence ID" value="NZ_JBICRM010000065.1"/>
</dbReference>
<proteinExistence type="predicted"/>
<reference evidence="2 3" key="1">
    <citation type="submission" date="2024-10" db="EMBL/GenBank/DDBJ databases">
        <authorList>
            <person name="Topkara A.R."/>
            <person name="Saygin H."/>
        </authorList>
    </citation>
    <scope>NUCLEOTIDE SEQUENCE [LARGE SCALE GENOMIC DNA]</scope>
    <source>
        <strain evidence="2 3">M3C6</strain>
    </source>
</reference>
<dbReference type="InterPro" id="IPR046280">
    <property type="entry name" value="DUF6313"/>
</dbReference>
<dbReference type="Pfam" id="PF19832">
    <property type="entry name" value="DUF6313"/>
    <property type="match status" value="1"/>
</dbReference>
<keyword evidence="1" id="KW-0472">Membrane</keyword>
<keyword evidence="1" id="KW-0812">Transmembrane</keyword>
<name>A0ABW7AUE7_9ACTN</name>
<evidence type="ECO:0000256" key="1">
    <source>
        <dbReference type="SAM" id="Phobius"/>
    </source>
</evidence>
<organism evidence="2 3">
    <name type="scientific">Nonomuraea marmarensis</name>
    <dbReference type="NCBI Taxonomy" id="3351344"/>
    <lineage>
        <taxon>Bacteria</taxon>
        <taxon>Bacillati</taxon>
        <taxon>Actinomycetota</taxon>
        <taxon>Actinomycetes</taxon>
        <taxon>Streptosporangiales</taxon>
        <taxon>Streptosporangiaceae</taxon>
        <taxon>Nonomuraea</taxon>
    </lineage>
</organism>
<comment type="caution">
    <text evidence="2">The sequence shown here is derived from an EMBL/GenBank/DDBJ whole genome shotgun (WGS) entry which is preliminary data.</text>
</comment>
<gene>
    <name evidence="2" type="ORF">ACFLIM_48545</name>
</gene>
<sequence length="138" mass="14923">MAAAVPPPSKGSLVARGRRRLRSLAGLNRPRYWLVTRAVWVLLAVAILFALDGCLIGWSVAYEVLIGIKSPAEVGYAPVSWAVSLVGWLIVPAFVGGLVGYLVTRQIDARRTESEADVLQDLRKRARANRSAGRGGRS</sequence>
<accession>A0ABW7AUE7</accession>
<keyword evidence="3" id="KW-1185">Reference proteome</keyword>
<feature type="transmembrane region" description="Helical" evidence="1">
    <location>
        <begin position="81"/>
        <end position="103"/>
    </location>
</feature>
<dbReference type="Proteomes" id="UP001603978">
    <property type="component" value="Unassembled WGS sequence"/>
</dbReference>
<feature type="transmembrane region" description="Helical" evidence="1">
    <location>
        <begin position="38"/>
        <end position="61"/>
    </location>
</feature>